<evidence type="ECO:0000256" key="1">
    <source>
        <dbReference type="SAM" id="MobiDB-lite"/>
    </source>
</evidence>
<protein>
    <submittedName>
        <fullName evidence="2">Uncharacterized protein</fullName>
    </submittedName>
</protein>
<accession>X1M4Y5</accession>
<evidence type="ECO:0000313" key="2">
    <source>
        <dbReference type="EMBL" id="GAI26393.1"/>
    </source>
</evidence>
<feature type="non-terminal residue" evidence="2">
    <location>
        <position position="1"/>
    </location>
</feature>
<dbReference type="AlphaFoldDB" id="X1M4Y5"/>
<dbReference type="EMBL" id="BARV01013805">
    <property type="protein sequence ID" value="GAI26393.1"/>
    <property type="molecule type" value="Genomic_DNA"/>
</dbReference>
<name>X1M4Y5_9ZZZZ</name>
<feature type="compositionally biased region" description="Basic and acidic residues" evidence="1">
    <location>
        <begin position="1"/>
        <end position="18"/>
    </location>
</feature>
<gene>
    <name evidence="2" type="ORF">S06H3_24646</name>
</gene>
<feature type="region of interest" description="Disordered" evidence="1">
    <location>
        <begin position="1"/>
        <end position="29"/>
    </location>
</feature>
<sequence>RVENIHKNYGKEKEKKDQGWNGAKNLLID</sequence>
<organism evidence="2">
    <name type="scientific">marine sediment metagenome</name>
    <dbReference type="NCBI Taxonomy" id="412755"/>
    <lineage>
        <taxon>unclassified sequences</taxon>
        <taxon>metagenomes</taxon>
        <taxon>ecological metagenomes</taxon>
    </lineage>
</organism>
<comment type="caution">
    <text evidence="2">The sequence shown here is derived from an EMBL/GenBank/DDBJ whole genome shotgun (WGS) entry which is preliminary data.</text>
</comment>
<reference evidence="2" key="1">
    <citation type="journal article" date="2014" name="Front. Microbiol.">
        <title>High frequency of phylogenetically diverse reductive dehalogenase-homologous genes in deep subseafloor sedimentary metagenomes.</title>
        <authorList>
            <person name="Kawai M."/>
            <person name="Futagami T."/>
            <person name="Toyoda A."/>
            <person name="Takaki Y."/>
            <person name="Nishi S."/>
            <person name="Hori S."/>
            <person name="Arai W."/>
            <person name="Tsubouchi T."/>
            <person name="Morono Y."/>
            <person name="Uchiyama I."/>
            <person name="Ito T."/>
            <person name="Fujiyama A."/>
            <person name="Inagaki F."/>
            <person name="Takami H."/>
        </authorList>
    </citation>
    <scope>NUCLEOTIDE SEQUENCE</scope>
    <source>
        <strain evidence="2">Expedition CK06-06</strain>
    </source>
</reference>
<proteinExistence type="predicted"/>